<keyword evidence="7" id="KW-0812">Transmembrane</keyword>
<dbReference type="PANTHER" id="PTHR10755">
    <property type="entry name" value="COPROPORPHYRINOGEN III OXIDASE, MITOCHONDRIAL"/>
    <property type="match status" value="1"/>
</dbReference>
<dbReference type="EMBL" id="GL832964">
    <property type="protein sequence ID" value="EGD72738.1"/>
    <property type="molecule type" value="Genomic_DNA"/>
</dbReference>
<dbReference type="PROSITE" id="PS01021">
    <property type="entry name" value="COPROGEN_OXIDASE"/>
    <property type="match status" value="1"/>
</dbReference>
<sequence>MTTPSMQQVDALEQEFRAVQDHITSFLSSFSGQVFEETEWPYTKGKGGGRTRVLEVDRRHYLQSQGGNASPWELRPERTPRSFFEKGACNFSGIHGDNMPKSATSALNIPENTPYRATGVSLIFHPSNPYVPTIHMNVRFFICGEKWWFGGGIDVTPTYPILEQAIAFHADLKQLCDAHHVPYGEWKEWCDKYFFLPHRNETRGIGGIFYDHFQGDSFEHAKNFTMALGRTFNELYSIFLPNGNISFTIAQREFQLYRRGRYVEFNLAYDRGTKFGLMSNGRAESILVSLPATVHWVYEYKPPAGSKESYLYDHFLKPQSWLALTDGDKAQMQPPPNFVGASKSSFVTMPSKGLFASLACPAVLGPLAFVVGAAAAVCYFKKGGCLFCLPSSCCKA</sequence>
<dbReference type="Gene3D" id="3.40.1500.10">
    <property type="entry name" value="Coproporphyrinogen III oxidase, aerobic"/>
    <property type="match status" value="1"/>
</dbReference>
<comment type="similarity">
    <text evidence="2">Belongs to the aerobic coproporphyrinogen-III oxidase family.</text>
</comment>
<evidence type="ECO:0000313" key="8">
    <source>
        <dbReference type="EMBL" id="EGD72738.1"/>
    </source>
</evidence>
<dbReference type="KEGG" id="sre:PTSG_04467"/>
<dbReference type="PRINTS" id="PR00073">
    <property type="entry name" value="COPRGNOXDASE"/>
</dbReference>
<dbReference type="EC" id="1.3.3.3" evidence="4"/>
<evidence type="ECO:0000256" key="1">
    <source>
        <dbReference type="ARBA" id="ARBA00005168"/>
    </source>
</evidence>
<reference evidence="8" key="1">
    <citation type="submission" date="2009-08" db="EMBL/GenBank/DDBJ databases">
        <title>Annotation of Salpingoeca rosetta.</title>
        <authorList>
            <consortium name="The Broad Institute Genome Sequencing Platform"/>
            <person name="Russ C."/>
            <person name="Cuomo C."/>
            <person name="Burger G."/>
            <person name="Gray M.W."/>
            <person name="Holland P.W.H."/>
            <person name="King N."/>
            <person name="Lang F.B.F."/>
            <person name="Roger A.J."/>
            <person name="Ruiz-Trillo I."/>
            <person name="Young S.K."/>
            <person name="Zeng Q."/>
            <person name="Gargeya S."/>
            <person name="Alvarado L."/>
            <person name="Berlin A."/>
            <person name="Chapman S.B."/>
            <person name="Chen Z."/>
            <person name="Freedman E."/>
            <person name="Gellesch M."/>
            <person name="Goldberg J."/>
            <person name="Griggs A."/>
            <person name="Gujja S."/>
            <person name="Heilman E."/>
            <person name="Heiman D."/>
            <person name="Howarth C."/>
            <person name="Mehta T."/>
            <person name="Neiman D."/>
            <person name="Pearson M."/>
            <person name="Roberts A."/>
            <person name="Saif S."/>
            <person name="Shea T."/>
            <person name="Shenoy N."/>
            <person name="Sisk P."/>
            <person name="Stolte C."/>
            <person name="Sykes S."/>
            <person name="White J."/>
            <person name="Yandava C."/>
            <person name="Haas B."/>
            <person name="Nusbaum C."/>
            <person name="Birren B."/>
        </authorList>
    </citation>
    <scope>NUCLEOTIDE SEQUENCE [LARGE SCALE GENOMIC DNA]</scope>
    <source>
        <strain evidence="8">ATCC 50818</strain>
    </source>
</reference>
<dbReference type="Pfam" id="PF01218">
    <property type="entry name" value="Coprogen_oxidas"/>
    <property type="match status" value="1"/>
</dbReference>
<comment type="subunit">
    <text evidence="3">Homodimer.</text>
</comment>
<protein>
    <recommendedName>
        <fullName evidence="4">coproporphyrinogen oxidase</fullName>
        <ecNumber evidence="4">1.3.3.3</ecNumber>
    </recommendedName>
</protein>
<dbReference type="GO" id="GO:0004109">
    <property type="term" value="F:coproporphyrinogen oxidase activity"/>
    <property type="evidence" value="ECO:0007669"/>
    <property type="project" value="UniProtKB-EC"/>
</dbReference>
<dbReference type="STRING" id="946362.F2U8N0"/>
<keyword evidence="7" id="KW-0472">Membrane</keyword>
<evidence type="ECO:0000313" key="9">
    <source>
        <dbReference type="Proteomes" id="UP000007799"/>
    </source>
</evidence>
<evidence type="ECO:0000256" key="4">
    <source>
        <dbReference type="ARBA" id="ARBA00012869"/>
    </source>
</evidence>
<dbReference type="SUPFAM" id="SSF102886">
    <property type="entry name" value="Coproporphyrinogen III oxidase"/>
    <property type="match status" value="1"/>
</dbReference>
<dbReference type="InterPro" id="IPR001260">
    <property type="entry name" value="Coprogen_oxidase_aer"/>
</dbReference>
<name>F2U8N0_SALR5</name>
<dbReference type="GeneID" id="16075142"/>
<dbReference type="Proteomes" id="UP000007799">
    <property type="component" value="Unassembled WGS sequence"/>
</dbReference>
<dbReference type="PANTHER" id="PTHR10755:SF0">
    <property type="entry name" value="OXYGEN-DEPENDENT COPROPORPHYRINOGEN-III OXIDASE, MITOCHONDRIAL"/>
    <property type="match status" value="1"/>
</dbReference>
<evidence type="ECO:0000256" key="2">
    <source>
        <dbReference type="ARBA" id="ARBA00010644"/>
    </source>
</evidence>
<proteinExistence type="inferred from homology"/>
<dbReference type="eggNOG" id="KOG1518">
    <property type="taxonomic scope" value="Eukaryota"/>
</dbReference>
<dbReference type="UniPathway" id="UPA00251">
    <property type="reaction ID" value="UER00322"/>
</dbReference>
<dbReference type="OrthoDB" id="15318at2759"/>
<dbReference type="GO" id="GO:0006782">
    <property type="term" value="P:protoporphyrinogen IX biosynthetic process"/>
    <property type="evidence" value="ECO:0007669"/>
    <property type="project" value="UniProtKB-UniPathway"/>
</dbReference>
<accession>F2U8N0</accession>
<evidence type="ECO:0000256" key="6">
    <source>
        <dbReference type="ARBA" id="ARBA00023244"/>
    </source>
</evidence>
<keyword evidence="7" id="KW-1133">Transmembrane helix</keyword>
<evidence type="ECO:0000256" key="3">
    <source>
        <dbReference type="ARBA" id="ARBA00011738"/>
    </source>
</evidence>
<dbReference type="InParanoid" id="F2U8N0"/>
<keyword evidence="9" id="KW-1185">Reference proteome</keyword>
<keyword evidence="5" id="KW-0560">Oxidoreductase</keyword>
<evidence type="ECO:0000256" key="5">
    <source>
        <dbReference type="ARBA" id="ARBA00023002"/>
    </source>
</evidence>
<comment type="pathway">
    <text evidence="1">Porphyrin-containing compound metabolism; protoporphyrin-IX biosynthesis; protoporphyrinogen-IX from coproporphyrinogen-III (O2 route): step 1/1.</text>
</comment>
<dbReference type="RefSeq" id="XP_004994561.1">
    <property type="nucleotide sequence ID" value="XM_004994504.1"/>
</dbReference>
<gene>
    <name evidence="8" type="ORF">PTSG_04467</name>
</gene>
<keyword evidence="6" id="KW-0627">Porphyrin biosynthesis</keyword>
<evidence type="ECO:0000256" key="7">
    <source>
        <dbReference type="SAM" id="Phobius"/>
    </source>
</evidence>
<feature type="transmembrane region" description="Helical" evidence="7">
    <location>
        <begin position="354"/>
        <end position="380"/>
    </location>
</feature>
<dbReference type="OMA" id="NIRFFIC"/>
<dbReference type="FunCoup" id="F2U8N0">
    <property type="interactions" value="1331"/>
</dbReference>
<dbReference type="NCBIfam" id="NF003727">
    <property type="entry name" value="PRK05330.1"/>
    <property type="match status" value="1"/>
</dbReference>
<dbReference type="AlphaFoldDB" id="F2U8N0"/>
<dbReference type="GO" id="GO:0005737">
    <property type="term" value="C:cytoplasm"/>
    <property type="evidence" value="ECO:0007669"/>
    <property type="project" value="TreeGrafter"/>
</dbReference>
<dbReference type="InterPro" id="IPR018375">
    <property type="entry name" value="Coprogen_oxidase_CS"/>
</dbReference>
<dbReference type="InterPro" id="IPR036406">
    <property type="entry name" value="Coprogen_oxidase_aer_sf"/>
</dbReference>
<organism evidence="9">
    <name type="scientific">Salpingoeca rosetta (strain ATCC 50818 / BSB-021)</name>
    <dbReference type="NCBI Taxonomy" id="946362"/>
    <lineage>
        <taxon>Eukaryota</taxon>
        <taxon>Choanoflagellata</taxon>
        <taxon>Craspedida</taxon>
        <taxon>Salpingoecidae</taxon>
        <taxon>Salpingoeca</taxon>
    </lineage>
</organism>